<proteinExistence type="inferred from homology"/>
<evidence type="ECO:0000259" key="9">
    <source>
        <dbReference type="Pfam" id="PF00149"/>
    </source>
</evidence>
<dbReference type="PROSITE" id="PS00786">
    <property type="entry name" value="5_NUCLEOTIDASE_2"/>
    <property type="match status" value="1"/>
</dbReference>
<sequence length="2237" mass="245763">MCVSVRAPLQKVLLAVLSLAAISAGSIVKAPGETFELLILHNNDMHARFEQTSQLSGACTTADREAGKCYGGFPRVAHVVKEARRAAHTGEGPPVLYLNAGDTYTGTAWFTIYKWRIAAEFVNALQPDAVSLGNNEIEEQDISPLLQNLKTEILACNVIIKSAENKVNIKKSAVFDINGVKVGIVGYLTPEGNNLGDLEYIDEVLAITEEVEKLQASNVKIIIALGHSTLAKEMEIAKEVAGLDLIIAGNKNMFYWNGTTVSEAQEKPIVVTQKSGKEVPIVSSTAYNKYLGSLTAKFTEDGELAEYIVDPILLDATVPEDPTYLQMRKAFASDTIAKFERETLGNTAVVLDGKSCSLEECNFGNFVADAVAYYYALQYKGDYWTDAPVAIVHSGAFADSIAPASRPAPVSRADILTAMPLESNLVTLIITGSGLIQILEHSVSDYNDANSAGRFLQFSGIRAVFDLEQPSGSRLVEAVVRCASCNMPQFFSVVETATYKVIVPAELANGGYGYSMLVPVPRVPLPYDLQTCTAESIKQRTPVYPEVAGRIVLNSASTFTSSILLSLGNHEFDHGLAGLIPFLQNVTCPVLASNLILTKEPELQAQSNLMNSVVIDMNGTKIGIIGYLTPETKSIAVKNQVEFINEVIAVGKEATMLKNNGVNILIALGHSGYLMDMEIAKRVEDIDLVIGGHSHTLLWNGTAPDVEVPEGKYPTVVAQESGRLVPVVQAYAYTKYLGKLLLTFDKNGEIIKYEGKPLVLDNSVPEDPTVLKIVDRYREDITKLTEEVIGNTSVIIDGESCRLKECTMGNVITDAMIHRYASVYDGLGWTDAPIAILHGGGIRSSFHYSKLPSNITKGEVIQVLPFDATVIKVDIVGADILKMLEHSVDNYNERFPTGEFLQMSGMKVVYELENPPTHRVKSVHSLGNHELDNGVSGLTPFVKNLTCPVLAANLVLTQEPELQSEKNLMNSVIFDVNGRQVGIIGYLTPETKVLAIRNNVDYIEEVTAIRQEVAKLKNKGVKILIALGHSGFEKDLEIAKEVEDIDLVIGGHTNTFLYNGTSPDTENSEGPYPTLVKQKNGRLVPAVQAYAYTKYLGKLHLTFDSDGELISSYGNPILLDNSIPQDPEVLEIVERYRKDITQITETVVGNTSIVLEGQTCRLIECNMGNLIADAIIHRYASEYRGFGWTDAPIAVIQGGGIRASIAHNKLPANITKGDLLRVLPFDGLIVKGRVNGSIIFEMLEHSVSKYNPSYAPGQFLQMSGMMVVYDLAKPPGSRVVRVYTRCGECLRPEYNLMNATDEYNILMPAFLSMGGDGFSMLNDINSTILDYNELDSVEDYIIHHSPMYPSIEGRIIIKNLDKLSNSASNFNLSLASMLALFFSLASLGNHEFDNGVSGLTPFIRNLTCPVLAANLILTKVPELAEETNLKKSVVLEVAGRQVGVVGYLTPDTKVLAVPNDVEYRDEIEALREEVKELQNQGINIIIAVGHSGYLKDLEIAKKVPGVDLVIGGHTNTFLWNGTSPDSELSIGHYPTYVTQASGRRVPVVQAYAYTKYLGKLHMVFDSNGELISADGMPFILDQTIPQDEDVLQIINRYRGNILNITEEVLGNTSVILDSTNCQIDECNIGNLITDAMVFRYASEYTGEHWTDAPIAIIQGGGIRSSIAHAKMPTNLTKGDLLEVMPFDGRAVTVTVNGSILLQMIEHSVANYNLLEQSGEFLQYSGIKVMYDLSKPSGSRIVKAEARCWACSSLGNHEFDEAVDGVVPFIRNLSSPVLAANLDLNKVPELEAESNLYKSIVLVKNNVRIGIIGYLTPETKYLAPMNDVEYIDEVPAIREEVKKLKDRGINILIALGHSGFMKDLEIARDVKDLDLVIGGHSNTFLWNANTTSEKPEEPQGPYPTEIKQADGRVVRVVQAYAYTKYMGKLHLIFDSAGEIIKCDGTPILLDKDVPRDPELIEIIDKYRNDVDRINNEVVGSSLVYLNGDCRLRECNLGDLITDAMLNYTREKYHDQYPDVNIALVQGGRIRTSIDHSTTTPGQEPTPFTLTRGDWITVLPFSDTLAVVTMNGSILRQSLEHSVSTWRVIDSTGQFQQLSGMEVAYDLSRPVGSRVVKARAVCSNCGSNELQDIVDEYEYKMMMPTFLANGGDGYSIFMDLPKETVSYNELDSVLYYLSKYSPVDVEVDGRIKVLNEDKIDIDTSNVRSEGRRSNSGTTVVPNWFYVLTTLVLIQYSFKM</sequence>
<dbReference type="PANTHER" id="PTHR11575">
    <property type="entry name" value="5'-NUCLEOTIDASE-RELATED"/>
    <property type="match status" value="1"/>
</dbReference>
<dbReference type="InterPro" id="IPR006179">
    <property type="entry name" value="5_nucleotidase/apyrase"/>
</dbReference>
<evidence type="ECO:0000256" key="7">
    <source>
        <dbReference type="ARBA" id="ARBA00022801"/>
    </source>
</evidence>
<feature type="domain" description="5'-Nucleotidase C-terminal" evidence="10">
    <location>
        <begin position="345"/>
        <end position="517"/>
    </location>
</feature>
<reference evidence="11" key="1">
    <citation type="submission" date="2021-12" db="EMBL/GenBank/DDBJ databases">
        <authorList>
            <person name="King R."/>
        </authorList>
    </citation>
    <scope>NUCLEOTIDE SEQUENCE</scope>
</reference>
<keyword evidence="5 8" id="KW-0732">Signal</keyword>
<dbReference type="SUPFAM" id="SSF55816">
    <property type="entry name" value="5'-nucleotidase (syn. UDP-sugar hydrolase), C-terminal domain"/>
    <property type="match status" value="5"/>
</dbReference>
<evidence type="ECO:0000256" key="3">
    <source>
        <dbReference type="ARBA" id="ARBA00012643"/>
    </source>
</evidence>
<feature type="domain" description="5'-Nucleotidase C-terminal" evidence="10">
    <location>
        <begin position="788"/>
        <end position="931"/>
    </location>
</feature>
<feature type="domain" description="5'-Nucleotidase C-terminal" evidence="10">
    <location>
        <begin position="1147"/>
        <end position="1322"/>
    </location>
</feature>
<feature type="domain" description="Calcineurin-like phosphoesterase" evidence="9">
    <location>
        <begin position="39"/>
        <end position="249"/>
    </location>
</feature>
<evidence type="ECO:0000313" key="12">
    <source>
        <dbReference type="Proteomes" id="UP001154114"/>
    </source>
</evidence>
<keyword evidence="7" id="KW-0378">Hydrolase</keyword>
<dbReference type="OrthoDB" id="7722975at2759"/>
<dbReference type="PANTHER" id="PTHR11575:SF24">
    <property type="entry name" value="5'-NUCLEOTIDASE"/>
    <property type="match status" value="1"/>
</dbReference>
<dbReference type="EMBL" id="LR824020">
    <property type="protein sequence ID" value="CAD0202682.1"/>
    <property type="molecule type" value="Genomic_DNA"/>
</dbReference>
<evidence type="ECO:0000256" key="2">
    <source>
        <dbReference type="ARBA" id="ARBA00006654"/>
    </source>
</evidence>
<accession>A0A9N8KUB3</accession>
<dbReference type="InterPro" id="IPR006146">
    <property type="entry name" value="5'-Nucleotdase_CS"/>
</dbReference>
<dbReference type="GO" id="GO:0008253">
    <property type="term" value="F:5'-nucleotidase activity"/>
    <property type="evidence" value="ECO:0007669"/>
    <property type="project" value="UniProtKB-EC"/>
</dbReference>
<keyword evidence="4" id="KW-0479">Metal-binding</keyword>
<evidence type="ECO:0000256" key="4">
    <source>
        <dbReference type="ARBA" id="ARBA00022723"/>
    </source>
</evidence>
<dbReference type="FunFam" id="3.90.780.10:FF:000001">
    <property type="entry name" value="NT5E isoform 3"/>
    <property type="match status" value="1"/>
</dbReference>
<organism evidence="11 12">
    <name type="scientific">Chrysodeixis includens</name>
    <name type="common">Soybean looper</name>
    <name type="synonym">Pseudoplusia includens</name>
    <dbReference type="NCBI Taxonomy" id="689277"/>
    <lineage>
        <taxon>Eukaryota</taxon>
        <taxon>Metazoa</taxon>
        <taxon>Ecdysozoa</taxon>
        <taxon>Arthropoda</taxon>
        <taxon>Hexapoda</taxon>
        <taxon>Insecta</taxon>
        <taxon>Pterygota</taxon>
        <taxon>Neoptera</taxon>
        <taxon>Endopterygota</taxon>
        <taxon>Lepidoptera</taxon>
        <taxon>Glossata</taxon>
        <taxon>Ditrysia</taxon>
        <taxon>Noctuoidea</taxon>
        <taxon>Noctuidae</taxon>
        <taxon>Plusiinae</taxon>
        <taxon>Chrysodeixis</taxon>
    </lineage>
</organism>
<comment type="similarity">
    <text evidence="2">Belongs to the 5'-nucleotidase family.</text>
</comment>
<dbReference type="GO" id="GO:0046872">
    <property type="term" value="F:metal ion binding"/>
    <property type="evidence" value="ECO:0007669"/>
    <property type="project" value="UniProtKB-KW"/>
</dbReference>
<keyword evidence="6" id="KW-0547">Nucleotide-binding</keyword>
<comment type="catalytic activity">
    <reaction evidence="1">
        <text>a ribonucleoside 5'-phosphate + H2O = a ribonucleoside + phosphate</text>
        <dbReference type="Rhea" id="RHEA:12484"/>
        <dbReference type="ChEBI" id="CHEBI:15377"/>
        <dbReference type="ChEBI" id="CHEBI:18254"/>
        <dbReference type="ChEBI" id="CHEBI:43474"/>
        <dbReference type="ChEBI" id="CHEBI:58043"/>
        <dbReference type="EC" id="3.1.3.5"/>
    </reaction>
</comment>
<dbReference type="EC" id="3.1.3.5" evidence="3"/>
<feature type="domain" description="5'-Nucleotidase C-terminal" evidence="10">
    <location>
        <begin position="1986"/>
        <end position="2155"/>
    </location>
</feature>
<evidence type="ECO:0000256" key="8">
    <source>
        <dbReference type="SAM" id="SignalP"/>
    </source>
</evidence>
<dbReference type="InterPro" id="IPR036907">
    <property type="entry name" value="5'-Nucleotdase_C_sf"/>
</dbReference>
<dbReference type="Gene3D" id="3.90.780.10">
    <property type="entry name" value="5'-Nucleotidase, C-terminal domain"/>
    <property type="match status" value="3"/>
</dbReference>
<dbReference type="Pfam" id="PF02872">
    <property type="entry name" value="5_nucleotid_C"/>
    <property type="match status" value="5"/>
</dbReference>
<dbReference type="Proteomes" id="UP001154114">
    <property type="component" value="Chromosome 17"/>
</dbReference>
<feature type="domain" description="5'-Nucleotidase C-terminal" evidence="10">
    <location>
        <begin position="1609"/>
        <end position="1743"/>
    </location>
</feature>
<feature type="domain" description="Calcineurin-like phosphoesterase" evidence="9">
    <location>
        <begin position="1374"/>
        <end position="1514"/>
    </location>
</feature>
<dbReference type="InterPro" id="IPR008334">
    <property type="entry name" value="5'-Nucleotdase_C"/>
</dbReference>
<dbReference type="InterPro" id="IPR029052">
    <property type="entry name" value="Metallo-depent_PP-like"/>
</dbReference>
<feature type="signal peptide" evidence="8">
    <location>
        <begin position="1"/>
        <end position="25"/>
    </location>
</feature>
<evidence type="ECO:0000256" key="5">
    <source>
        <dbReference type="ARBA" id="ARBA00022729"/>
    </source>
</evidence>
<dbReference type="PRINTS" id="PR01607">
    <property type="entry name" value="APYRASEFAMLY"/>
</dbReference>
<evidence type="ECO:0000256" key="1">
    <source>
        <dbReference type="ARBA" id="ARBA00000815"/>
    </source>
</evidence>
<protein>
    <recommendedName>
        <fullName evidence="3">5'-nucleotidase</fullName>
        <ecNumber evidence="3">3.1.3.5</ecNumber>
    </recommendedName>
</protein>
<dbReference type="InterPro" id="IPR004843">
    <property type="entry name" value="Calcineurin-like_PHP"/>
</dbReference>
<gene>
    <name evidence="11" type="ORF">CINC_LOCUS4342</name>
</gene>
<dbReference type="GO" id="GO:0006196">
    <property type="term" value="P:AMP catabolic process"/>
    <property type="evidence" value="ECO:0007669"/>
    <property type="project" value="TreeGrafter"/>
</dbReference>
<dbReference type="FunFam" id="3.60.21.10:FF:000020">
    <property type="entry name" value="NT5E isoform 4"/>
    <property type="match status" value="4"/>
</dbReference>
<dbReference type="SUPFAM" id="SSF56300">
    <property type="entry name" value="Metallo-dependent phosphatases"/>
    <property type="match status" value="5"/>
</dbReference>
<dbReference type="Pfam" id="PF00149">
    <property type="entry name" value="Metallophos"/>
    <property type="match status" value="3"/>
</dbReference>
<dbReference type="GO" id="GO:0000166">
    <property type="term" value="F:nucleotide binding"/>
    <property type="evidence" value="ECO:0007669"/>
    <property type="project" value="UniProtKB-KW"/>
</dbReference>
<evidence type="ECO:0000256" key="6">
    <source>
        <dbReference type="ARBA" id="ARBA00022741"/>
    </source>
</evidence>
<feature type="chain" id="PRO_5040399576" description="5'-nucleotidase" evidence="8">
    <location>
        <begin position="26"/>
        <end position="2237"/>
    </location>
</feature>
<dbReference type="GO" id="GO:0005886">
    <property type="term" value="C:plasma membrane"/>
    <property type="evidence" value="ECO:0007669"/>
    <property type="project" value="TreeGrafter"/>
</dbReference>
<evidence type="ECO:0000259" key="10">
    <source>
        <dbReference type="Pfam" id="PF02872"/>
    </source>
</evidence>
<feature type="domain" description="Calcineurin-like phosphoesterase" evidence="9">
    <location>
        <begin position="562"/>
        <end position="696"/>
    </location>
</feature>
<keyword evidence="12" id="KW-1185">Reference proteome</keyword>
<evidence type="ECO:0000313" key="11">
    <source>
        <dbReference type="EMBL" id="CAD0202682.1"/>
    </source>
</evidence>
<name>A0A9N8KUB3_CHRIL</name>
<dbReference type="Gene3D" id="3.60.21.10">
    <property type="match status" value="5"/>
</dbReference>